<name>A0A066UYX2_9VIBR</name>
<gene>
    <name evidence="1" type="ORF">VFDL14_14665</name>
</gene>
<keyword evidence="2" id="KW-1185">Reference proteome</keyword>
<evidence type="ECO:0000313" key="1">
    <source>
        <dbReference type="EMBL" id="KDN29429.1"/>
    </source>
</evidence>
<dbReference type="AlphaFoldDB" id="A0A066UYX2"/>
<dbReference type="Proteomes" id="UP000027219">
    <property type="component" value="Unassembled WGS sequence"/>
</dbReference>
<organism evidence="1 2">
    <name type="scientific">Vibrio fortis</name>
    <dbReference type="NCBI Taxonomy" id="212667"/>
    <lineage>
        <taxon>Bacteria</taxon>
        <taxon>Pseudomonadati</taxon>
        <taxon>Pseudomonadota</taxon>
        <taxon>Gammaproteobacteria</taxon>
        <taxon>Vibrionales</taxon>
        <taxon>Vibrionaceae</taxon>
        <taxon>Vibrio</taxon>
    </lineage>
</organism>
<accession>A0A066UYX2</accession>
<evidence type="ECO:0000313" key="2">
    <source>
        <dbReference type="Proteomes" id="UP000027219"/>
    </source>
</evidence>
<sequence>MIKPFIFIWSYFKRVITFPLLKFNQLNISIMEIMITKITTKRKPTLQNSMGLFYLFSINTLA</sequence>
<dbReference type="STRING" id="212667.VFDL14_14665"/>
<dbReference type="EMBL" id="JFFR01000009">
    <property type="protein sequence ID" value="KDN29429.1"/>
    <property type="molecule type" value="Genomic_DNA"/>
</dbReference>
<comment type="caution">
    <text evidence="1">The sequence shown here is derived from an EMBL/GenBank/DDBJ whole genome shotgun (WGS) entry which is preliminary data.</text>
</comment>
<proteinExistence type="predicted"/>
<protein>
    <submittedName>
        <fullName evidence="1">Uncharacterized protein</fullName>
    </submittedName>
</protein>
<reference evidence="1 2" key="1">
    <citation type="submission" date="2014-02" db="EMBL/GenBank/DDBJ databases">
        <title>Vibrio fortis Dalian14 Genome Sequencing.</title>
        <authorList>
            <person name="Wang Y."/>
            <person name="Song L."/>
            <person name="Liu G."/>
            <person name="Ding J."/>
        </authorList>
    </citation>
    <scope>NUCLEOTIDE SEQUENCE [LARGE SCALE GENOMIC DNA]</scope>
    <source>
        <strain evidence="1 2">Dalian14</strain>
    </source>
</reference>